<dbReference type="Gene3D" id="3.30.60.90">
    <property type="match status" value="2"/>
</dbReference>
<feature type="domain" description="ZZ-type" evidence="5">
    <location>
        <begin position="543"/>
        <end position="599"/>
    </location>
</feature>
<keyword evidence="3" id="KW-0862">Zinc</keyword>
<evidence type="ECO:0000256" key="4">
    <source>
        <dbReference type="PROSITE-ProRule" id="PRU00228"/>
    </source>
</evidence>
<dbReference type="InterPro" id="IPR052260">
    <property type="entry name" value="Autophagy_Rcpt_SigReg"/>
</dbReference>
<reference evidence="6 7" key="1">
    <citation type="journal article" date="2013" name="PLoS ONE">
        <title>Predicting the Proteins of Angomonas deanei, Strigomonas culicis and Their Respective Endosymbionts Reveals New Aspects of the Trypanosomatidae Family.</title>
        <authorList>
            <person name="Motta M.C."/>
            <person name="Martins A.C."/>
            <person name="de Souza S.S."/>
            <person name="Catta-Preta C.M."/>
            <person name="Silva R."/>
            <person name="Klein C.C."/>
            <person name="de Almeida L.G."/>
            <person name="de Lima Cunha O."/>
            <person name="Ciapina L.P."/>
            <person name="Brocchi M."/>
            <person name="Colabardini A.C."/>
            <person name="de Araujo Lima B."/>
            <person name="Machado C.R."/>
            <person name="de Almeida Soares C.M."/>
            <person name="Probst C.M."/>
            <person name="de Menezes C.B."/>
            <person name="Thompson C.E."/>
            <person name="Bartholomeu D.C."/>
            <person name="Gradia D.F."/>
            <person name="Pavoni D.P."/>
            <person name="Grisard E.C."/>
            <person name="Fantinatti-Garboggini F."/>
            <person name="Marchini F.K."/>
            <person name="Rodrigues-Luiz G.F."/>
            <person name="Wagner G."/>
            <person name="Goldman G.H."/>
            <person name="Fietto J.L."/>
            <person name="Elias M.C."/>
            <person name="Goldman M.H."/>
            <person name="Sagot M.F."/>
            <person name="Pereira M."/>
            <person name="Stoco P.H."/>
            <person name="de Mendonca-Neto R.P."/>
            <person name="Teixeira S.M."/>
            <person name="Maciel T.E."/>
            <person name="de Oliveira Mendes T.A."/>
            <person name="Urmenyi T.P."/>
            <person name="de Souza W."/>
            <person name="Schenkman S."/>
            <person name="de Vasconcelos A.T."/>
        </authorList>
    </citation>
    <scope>NUCLEOTIDE SEQUENCE [LARGE SCALE GENOMIC DNA]</scope>
</reference>
<dbReference type="SMART" id="SM00291">
    <property type="entry name" value="ZnF_ZZ"/>
    <property type="match status" value="1"/>
</dbReference>
<comment type="caution">
    <text evidence="6">The sequence shown here is derived from an EMBL/GenBank/DDBJ whole genome shotgun (WGS) entry which is preliminary data.</text>
</comment>
<dbReference type="PANTHER" id="PTHR15090">
    <property type="entry name" value="SEQUESTOSOME 1-RELATED"/>
    <property type="match status" value="1"/>
</dbReference>
<dbReference type="InterPro" id="IPR043145">
    <property type="entry name" value="Znf_ZZ_sf"/>
</dbReference>
<evidence type="ECO:0000256" key="1">
    <source>
        <dbReference type="ARBA" id="ARBA00022723"/>
    </source>
</evidence>
<dbReference type="SUPFAM" id="SSF57850">
    <property type="entry name" value="RING/U-box"/>
    <property type="match status" value="2"/>
</dbReference>
<dbReference type="EMBL" id="ATMH01005629">
    <property type="protein sequence ID" value="EPY27681.1"/>
    <property type="molecule type" value="Genomic_DNA"/>
</dbReference>
<dbReference type="PROSITE" id="PS01357">
    <property type="entry name" value="ZF_ZZ_1"/>
    <property type="match status" value="1"/>
</dbReference>
<dbReference type="Pfam" id="PF00569">
    <property type="entry name" value="ZZ"/>
    <property type="match status" value="1"/>
</dbReference>
<dbReference type="Proteomes" id="UP000015354">
    <property type="component" value="Unassembled WGS sequence"/>
</dbReference>
<dbReference type="PROSITE" id="PS50135">
    <property type="entry name" value="ZF_ZZ_2"/>
    <property type="match status" value="2"/>
</dbReference>
<feature type="domain" description="ZZ-type" evidence="5">
    <location>
        <begin position="630"/>
        <end position="701"/>
    </location>
</feature>
<dbReference type="GO" id="GO:0008270">
    <property type="term" value="F:zinc ion binding"/>
    <property type="evidence" value="ECO:0007669"/>
    <property type="project" value="UniProtKB-KW"/>
</dbReference>
<accession>S9VKS3</accession>
<evidence type="ECO:0000256" key="3">
    <source>
        <dbReference type="ARBA" id="ARBA00022833"/>
    </source>
</evidence>
<keyword evidence="2 4" id="KW-0863">Zinc-finger</keyword>
<dbReference type="AlphaFoldDB" id="S9VKS3"/>
<protein>
    <recommendedName>
        <fullName evidence="5">ZZ-type domain-containing protein</fullName>
    </recommendedName>
</protein>
<dbReference type="InterPro" id="IPR000433">
    <property type="entry name" value="Znf_ZZ"/>
</dbReference>
<name>S9VKS3_9TRYP</name>
<keyword evidence="1" id="KW-0479">Metal-binding</keyword>
<gene>
    <name evidence="6" type="ORF">STCU_05629</name>
</gene>
<keyword evidence="7" id="KW-1185">Reference proteome</keyword>
<evidence type="ECO:0000259" key="5">
    <source>
        <dbReference type="PROSITE" id="PS50135"/>
    </source>
</evidence>
<evidence type="ECO:0000256" key="2">
    <source>
        <dbReference type="ARBA" id="ARBA00022771"/>
    </source>
</evidence>
<dbReference type="OrthoDB" id="2122982at2759"/>
<organism evidence="6 7">
    <name type="scientific">Strigomonas culicis</name>
    <dbReference type="NCBI Taxonomy" id="28005"/>
    <lineage>
        <taxon>Eukaryota</taxon>
        <taxon>Discoba</taxon>
        <taxon>Euglenozoa</taxon>
        <taxon>Kinetoplastea</taxon>
        <taxon>Metakinetoplastina</taxon>
        <taxon>Trypanosomatida</taxon>
        <taxon>Trypanosomatidae</taxon>
        <taxon>Strigomonadinae</taxon>
        <taxon>Strigomonas</taxon>
    </lineage>
</organism>
<proteinExistence type="predicted"/>
<evidence type="ECO:0000313" key="6">
    <source>
        <dbReference type="EMBL" id="EPY27681.1"/>
    </source>
</evidence>
<evidence type="ECO:0000313" key="7">
    <source>
        <dbReference type="Proteomes" id="UP000015354"/>
    </source>
</evidence>
<sequence>MSDANAPKSTTTPHQWNTLVDYEKGDVILSLFKKLSCSLFQKDSLHLVERESYECHGSDPIFSTNSLVLYGQVGYIRREALLHVIRYARLRQVSDFASCVAIGHVTLDLVPHMFLEPLNPCLHTDAYRRWYRCHHAMRAGLLYKINAQRAMTKERLQRIVEESTRPPNATAVFPNPTQSSDDPVLNGQTFREFFRDLQHEAPGKTFAPLDDYYNALMEERIDMARIAAAVPTVFVPWSYQYPESLEWLEDRVFNDTYLQQLRAAERSASGKEIADPWLHFVESFVTVPPRRTVDRAVYHHTFIPPYSKRAQIVLVCMDADCAPSREAYTKLLEQCGGWRSNEVDVLSLWAGPKGFHSEFATQFNVRQVPFVIGTTPAKRDYHTFKLSKPFITYIPQVYSKKGELLPVIMHAAPPKFEEEEEAEAAAKWHSLTPSERASLTSAMHSFMLSVSASLSFSASVTKHFIVCNPYTEVSTKALRARQLSRVVLRGNMSDADVRRARKMWHQLIALENFHYLGQIIQSSIPLTITLLPPTPRRYVRGATPVIACSGCQQHIPIETAPHYHCIQCTQSDGCFCQSCFEAKVHPMHHLLLRVPPGITDLCIPLLWGPSNVTPLRCIQGQVLRAQTPIHAGIHCNRCFNPVKGIRWKCAVCHEYDLCENCFTKRMRKEKDGIEEVRAGTYEAMRCHLPTHPFLCIPFPRRTNAEEFLEPKKIFTSIHEFLEQDTA</sequence>